<comment type="caution">
    <text evidence="1">The sequence shown here is derived from an EMBL/GenBank/DDBJ whole genome shotgun (WGS) entry which is preliminary data.</text>
</comment>
<dbReference type="Proteomes" id="UP001140453">
    <property type="component" value="Unassembled WGS sequence"/>
</dbReference>
<proteinExistence type="predicted"/>
<evidence type="ECO:0000313" key="2">
    <source>
        <dbReference type="Proteomes" id="UP001140453"/>
    </source>
</evidence>
<dbReference type="EMBL" id="JAPEVB010000005">
    <property type="protein sequence ID" value="KAJ4387364.1"/>
    <property type="molecule type" value="Genomic_DNA"/>
</dbReference>
<sequence length="190" mass="20920">MKAVHPDTGCIVGYVRWILPADYDAVWPEAITPAVNEDDEAFYRRLASMADWSITPDTPDEPISPTKKIENEILSQKTCIRQTCIILDQLWAGLSLDSRKISRIVDVLHRHVRFGPMACARAAKNGGPTAVRMLPVSVVPRAKTTAISVEPFLTSRRSFYVSITKLPKARVCALEGRSLDDDIAGETGAA</sequence>
<protein>
    <submittedName>
        <fullName evidence="1">Uncharacterized protein</fullName>
    </submittedName>
</protein>
<dbReference type="OrthoDB" id="61113at2759"/>
<accession>A0A9W9CUF1</accession>
<evidence type="ECO:0000313" key="1">
    <source>
        <dbReference type="EMBL" id="KAJ4387364.1"/>
    </source>
</evidence>
<reference evidence="1" key="1">
    <citation type="submission" date="2022-10" db="EMBL/GenBank/DDBJ databases">
        <title>Tapping the CABI collections for fungal endophytes: first genome assemblies for Collariella, Neodidymelliopsis, Ascochyta clinopodiicola, Didymella pomorum, Didymosphaeria variabile, Neocosmospora piperis and Neocucurbitaria cava.</title>
        <authorList>
            <person name="Hill R."/>
        </authorList>
    </citation>
    <scope>NUCLEOTIDE SEQUENCE</scope>
    <source>
        <strain evidence="1">IMI 355082</strain>
    </source>
</reference>
<organism evidence="1 2">
    <name type="scientific">Gnomoniopsis smithogilvyi</name>
    <dbReference type="NCBI Taxonomy" id="1191159"/>
    <lineage>
        <taxon>Eukaryota</taxon>
        <taxon>Fungi</taxon>
        <taxon>Dikarya</taxon>
        <taxon>Ascomycota</taxon>
        <taxon>Pezizomycotina</taxon>
        <taxon>Sordariomycetes</taxon>
        <taxon>Sordariomycetidae</taxon>
        <taxon>Diaporthales</taxon>
        <taxon>Gnomoniaceae</taxon>
        <taxon>Gnomoniopsis</taxon>
    </lineage>
</organism>
<gene>
    <name evidence="1" type="ORF">N0V93_007955</name>
</gene>
<dbReference type="AlphaFoldDB" id="A0A9W9CUF1"/>
<keyword evidence="2" id="KW-1185">Reference proteome</keyword>
<name>A0A9W9CUF1_9PEZI</name>